<gene>
    <name evidence="2" type="ORF">HPLM_LOCUS783</name>
</gene>
<feature type="domain" description="TTI1 N-terminal TPR" evidence="1">
    <location>
        <begin position="144"/>
        <end position="236"/>
    </location>
</feature>
<evidence type="ECO:0000313" key="4">
    <source>
        <dbReference type="WBParaSite" id="HPLM_0000078201-mRNA-1"/>
    </source>
</evidence>
<dbReference type="OrthoDB" id="5865642at2759"/>
<accession>A0A0N4VU15</accession>
<dbReference type="AlphaFoldDB" id="A0A0N4VU15"/>
<evidence type="ECO:0000313" key="3">
    <source>
        <dbReference type="Proteomes" id="UP000268014"/>
    </source>
</evidence>
<dbReference type="EMBL" id="UZAF01000734">
    <property type="protein sequence ID" value="VDO06372.1"/>
    <property type="molecule type" value="Genomic_DNA"/>
</dbReference>
<organism evidence="4">
    <name type="scientific">Haemonchus placei</name>
    <name type="common">Barber's pole worm</name>
    <dbReference type="NCBI Taxonomy" id="6290"/>
    <lineage>
        <taxon>Eukaryota</taxon>
        <taxon>Metazoa</taxon>
        <taxon>Ecdysozoa</taxon>
        <taxon>Nematoda</taxon>
        <taxon>Chromadorea</taxon>
        <taxon>Rhabditida</taxon>
        <taxon>Rhabditina</taxon>
        <taxon>Rhabditomorpha</taxon>
        <taxon>Strongyloidea</taxon>
        <taxon>Trichostrongylidae</taxon>
        <taxon>Haemonchus</taxon>
    </lineage>
</organism>
<name>A0A0N4VU15_HAEPC</name>
<dbReference type="STRING" id="6290.A0A0N4VU15"/>
<protein>
    <submittedName>
        <fullName evidence="4">CLASP_N domain-containing protein</fullName>
    </submittedName>
</protein>
<dbReference type="Pfam" id="PF24173">
    <property type="entry name" value="TPR_TTI1_N"/>
    <property type="match status" value="1"/>
</dbReference>
<evidence type="ECO:0000313" key="2">
    <source>
        <dbReference type="EMBL" id="VDO06372.1"/>
    </source>
</evidence>
<reference evidence="4" key="1">
    <citation type="submission" date="2017-02" db="UniProtKB">
        <authorList>
            <consortium name="WormBaseParasite"/>
        </authorList>
    </citation>
    <scope>IDENTIFICATION</scope>
</reference>
<reference evidence="2 3" key="2">
    <citation type="submission" date="2018-11" db="EMBL/GenBank/DDBJ databases">
        <authorList>
            <consortium name="Pathogen Informatics"/>
        </authorList>
    </citation>
    <scope>NUCLEOTIDE SEQUENCE [LARGE SCALE GENOMIC DNA]</scope>
    <source>
        <strain evidence="2 3">MHpl1</strain>
    </source>
</reference>
<sequence>MSGLEPEGLLPLLQQLLLSQKQQSDVEGVLSMIKATVDAECFSSSLPDKEWATGVATIFAALRVGMRSSIATGKWVRDRKGYAMTVHSCCKDLGQGKRASFLTRVMTFEAVSSLLTCIVSDMVADSVSLYVLLQATNDLCCIVFCSEEMKSEFASIKNVGLFGKIVSVCLEIAKNHENDLKCRLMALTSLKTVVDCSKEKCDSLCVVLPGLASTLANIACKSSNEHYRIIVSSLKVSDYNNDLPVFFRKHILLIPFRITYISYRNIYFKDIVSCHLLLRS</sequence>
<evidence type="ECO:0000259" key="1">
    <source>
        <dbReference type="Pfam" id="PF24173"/>
    </source>
</evidence>
<dbReference type="Proteomes" id="UP000268014">
    <property type="component" value="Unassembled WGS sequence"/>
</dbReference>
<dbReference type="InterPro" id="IPR057566">
    <property type="entry name" value="TPR_TTI1_N"/>
</dbReference>
<proteinExistence type="predicted"/>
<keyword evidence="3" id="KW-1185">Reference proteome</keyword>
<dbReference type="WBParaSite" id="HPLM_0000078201-mRNA-1">
    <property type="protein sequence ID" value="HPLM_0000078201-mRNA-1"/>
    <property type="gene ID" value="HPLM_0000078201"/>
</dbReference>